<evidence type="ECO:0000313" key="1">
    <source>
        <dbReference type="EMBL" id="CAG7726072.1"/>
    </source>
</evidence>
<proteinExistence type="predicted"/>
<evidence type="ECO:0000313" key="2">
    <source>
        <dbReference type="Proteomes" id="UP000708208"/>
    </source>
</evidence>
<reference evidence="1" key="1">
    <citation type="submission" date="2021-06" db="EMBL/GenBank/DDBJ databases">
        <authorList>
            <person name="Hodson N. C."/>
            <person name="Mongue J. A."/>
            <person name="Jaron S. K."/>
        </authorList>
    </citation>
    <scope>NUCLEOTIDE SEQUENCE</scope>
</reference>
<dbReference type="PANTHER" id="PTHR22845">
    <property type="entry name" value="APOPTOTIC PROTEASE-ACTIVATING FACTOR 1"/>
    <property type="match status" value="1"/>
</dbReference>
<sequence length="605" mass="68780">MGNSVSKKAIKAPPVKPVLAQADLPQGTPNGNFGNIADELNIYGTQIVYLVSQSRKPKAPQKLHIFPPRSPYFHGRKDKRVEIEEAIKKCQEGENSYARSLVITGLEGMGKSEILKILAVEWRHQYGFVYWLDAQSEANLNAQFHDLYTILTSQSHGNDDRPPIKSVYYALAEKYEGNGIIIFDNAEYLTTEKGVFGIDKYLEPEFHCKKPIFVITCRDPTPFEKESITCLPALDPLTPEESYECLVQHLDLNPEHAKKLPKALQKEVEKLTDLVEGHPLGLSLIGNAIAKAKKVALEENKFKVRVKSVLGLTSNQKKSFDDIKSDVKRYIHALTNDQYLHKSYKEKLESILSWTMERLGEEGKVAEELLSIVAHLSPDNIYVNLVQSIFLGMDFVPGEKFFFKTKPDYEPFVRSQSALVVLETNNIIKFEAKEYTITKNHIVEYIMIKIHRGLHEIIRIKHATSEGPLLKITKFFECTSSVNSEFREHLSFILTNYVKGDIQLEISSVLMLSLQLGQENLFFEVRNKIQGGTSPDAKDENLIITLLGELFQGDSDEPSRQSTSHTDITNAVNKLSSHFRTKYWVIEMCIYLMRHISKKNSEVIL</sequence>
<accession>A0A8J2JTL8</accession>
<name>A0A8J2JTL8_9HEXA</name>
<comment type="caution">
    <text evidence="1">The sequence shown here is derived from an EMBL/GenBank/DDBJ whole genome shotgun (WGS) entry which is preliminary data.</text>
</comment>
<dbReference type="Proteomes" id="UP000708208">
    <property type="component" value="Unassembled WGS sequence"/>
</dbReference>
<dbReference type="EMBL" id="CAJVCH010130245">
    <property type="protein sequence ID" value="CAG7726072.1"/>
    <property type="molecule type" value="Genomic_DNA"/>
</dbReference>
<organism evidence="1 2">
    <name type="scientific">Allacma fusca</name>
    <dbReference type="NCBI Taxonomy" id="39272"/>
    <lineage>
        <taxon>Eukaryota</taxon>
        <taxon>Metazoa</taxon>
        <taxon>Ecdysozoa</taxon>
        <taxon>Arthropoda</taxon>
        <taxon>Hexapoda</taxon>
        <taxon>Collembola</taxon>
        <taxon>Symphypleona</taxon>
        <taxon>Sminthuridae</taxon>
        <taxon>Allacma</taxon>
    </lineage>
</organism>
<dbReference type="AlphaFoldDB" id="A0A8J2JTL8"/>
<protein>
    <recommendedName>
        <fullName evidence="3">NB-ARC domain-containing protein</fullName>
    </recommendedName>
</protein>
<dbReference type="PANTHER" id="PTHR22845:SF5">
    <property type="entry name" value="APOPTOTIC PROTEASE-ACTIVATING FACTOR 1"/>
    <property type="match status" value="1"/>
</dbReference>
<dbReference type="OrthoDB" id="5986190at2759"/>
<evidence type="ECO:0008006" key="3">
    <source>
        <dbReference type="Google" id="ProtNLM"/>
    </source>
</evidence>
<keyword evidence="2" id="KW-1185">Reference proteome</keyword>
<gene>
    <name evidence="1" type="ORF">AFUS01_LOCUS15002</name>
</gene>